<keyword evidence="4" id="KW-1185">Reference proteome</keyword>
<dbReference type="AlphaFoldDB" id="A0A4Y7TEK3"/>
<dbReference type="OrthoDB" id="3182995at2759"/>
<gene>
    <name evidence="3" type="ORF">FA13DRAFT_1754309</name>
</gene>
<sequence length="296" mass="32679">MVASNEANKNKAVAANAIKTLTIVGWATTARGQPLSLRLTRQDPPSVVPVRARRGEVLANGPPSRPPSKLPPPTTNELSVTVAEPLGSGRCGNVLAVDTLRLTDPNDRKVRFLYPQAPHLPELRRWRHEAAMYDEMESLHGISIPRAYGLFSADIPAGTVVPGVTSSRISILLLERQGDLLPLGDKLPEEGDLWDVFRDLARLGIEHTDIRYSDILHSPNPEYGLPATPCPYHRCVHTYRVVDFGSAQKTDLTLKRHFFNTAAFLGPMLEGMKRNVILEPWDIKSNVNTANRPIAL</sequence>
<name>A0A4Y7TEK3_COPMI</name>
<feature type="domain" description="Protein kinase" evidence="2">
    <location>
        <begin position="80"/>
        <end position="296"/>
    </location>
</feature>
<reference evidence="3 4" key="1">
    <citation type="journal article" date="2019" name="Nat. Ecol. Evol.">
        <title>Megaphylogeny resolves global patterns of mushroom evolution.</title>
        <authorList>
            <person name="Varga T."/>
            <person name="Krizsan K."/>
            <person name="Foldi C."/>
            <person name="Dima B."/>
            <person name="Sanchez-Garcia M."/>
            <person name="Sanchez-Ramirez S."/>
            <person name="Szollosi G.J."/>
            <person name="Szarkandi J.G."/>
            <person name="Papp V."/>
            <person name="Albert L."/>
            <person name="Andreopoulos W."/>
            <person name="Angelini C."/>
            <person name="Antonin V."/>
            <person name="Barry K.W."/>
            <person name="Bougher N.L."/>
            <person name="Buchanan P."/>
            <person name="Buyck B."/>
            <person name="Bense V."/>
            <person name="Catcheside P."/>
            <person name="Chovatia M."/>
            <person name="Cooper J."/>
            <person name="Damon W."/>
            <person name="Desjardin D."/>
            <person name="Finy P."/>
            <person name="Geml J."/>
            <person name="Haridas S."/>
            <person name="Hughes K."/>
            <person name="Justo A."/>
            <person name="Karasinski D."/>
            <person name="Kautmanova I."/>
            <person name="Kiss B."/>
            <person name="Kocsube S."/>
            <person name="Kotiranta H."/>
            <person name="LaButti K.M."/>
            <person name="Lechner B.E."/>
            <person name="Liimatainen K."/>
            <person name="Lipzen A."/>
            <person name="Lukacs Z."/>
            <person name="Mihaltcheva S."/>
            <person name="Morgado L.N."/>
            <person name="Niskanen T."/>
            <person name="Noordeloos M.E."/>
            <person name="Ohm R.A."/>
            <person name="Ortiz-Santana B."/>
            <person name="Ovrebo C."/>
            <person name="Racz N."/>
            <person name="Riley R."/>
            <person name="Savchenko A."/>
            <person name="Shiryaev A."/>
            <person name="Soop K."/>
            <person name="Spirin V."/>
            <person name="Szebenyi C."/>
            <person name="Tomsovsky M."/>
            <person name="Tulloss R.E."/>
            <person name="Uehling J."/>
            <person name="Grigoriev I.V."/>
            <person name="Vagvolgyi C."/>
            <person name="Papp T."/>
            <person name="Martin F.M."/>
            <person name="Miettinen O."/>
            <person name="Hibbett D.S."/>
            <person name="Nagy L.G."/>
        </authorList>
    </citation>
    <scope>NUCLEOTIDE SEQUENCE [LARGE SCALE GENOMIC DNA]</scope>
    <source>
        <strain evidence="3 4">FP101781</strain>
    </source>
</reference>
<dbReference type="EMBL" id="QPFP01000014">
    <property type="protein sequence ID" value="TEB32606.1"/>
    <property type="molecule type" value="Genomic_DNA"/>
</dbReference>
<dbReference type="GO" id="GO:0005524">
    <property type="term" value="F:ATP binding"/>
    <property type="evidence" value="ECO:0007669"/>
    <property type="project" value="InterPro"/>
</dbReference>
<dbReference type="PROSITE" id="PS50011">
    <property type="entry name" value="PROTEIN_KINASE_DOM"/>
    <property type="match status" value="1"/>
</dbReference>
<dbReference type="InterPro" id="IPR000719">
    <property type="entry name" value="Prot_kinase_dom"/>
</dbReference>
<comment type="caution">
    <text evidence="3">The sequence shown here is derived from an EMBL/GenBank/DDBJ whole genome shotgun (WGS) entry which is preliminary data.</text>
</comment>
<proteinExistence type="predicted"/>
<protein>
    <submittedName>
        <fullName evidence="3">Protein kinase subdomain-containing protein PKL/ccin3</fullName>
    </submittedName>
</protein>
<evidence type="ECO:0000313" key="3">
    <source>
        <dbReference type="EMBL" id="TEB32606.1"/>
    </source>
</evidence>
<keyword evidence="3" id="KW-0808">Transferase</keyword>
<dbReference type="GO" id="GO:0004672">
    <property type="term" value="F:protein kinase activity"/>
    <property type="evidence" value="ECO:0007669"/>
    <property type="project" value="InterPro"/>
</dbReference>
<evidence type="ECO:0000313" key="4">
    <source>
        <dbReference type="Proteomes" id="UP000298030"/>
    </source>
</evidence>
<accession>A0A4Y7TEK3</accession>
<dbReference type="SUPFAM" id="SSF56112">
    <property type="entry name" value="Protein kinase-like (PK-like)"/>
    <property type="match status" value="1"/>
</dbReference>
<dbReference type="InterPro" id="IPR011009">
    <property type="entry name" value="Kinase-like_dom_sf"/>
</dbReference>
<keyword evidence="3" id="KW-0418">Kinase</keyword>
<feature type="region of interest" description="Disordered" evidence="1">
    <location>
        <begin position="46"/>
        <end position="77"/>
    </location>
</feature>
<evidence type="ECO:0000256" key="1">
    <source>
        <dbReference type="SAM" id="MobiDB-lite"/>
    </source>
</evidence>
<organism evidence="3 4">
    <name type="scientific">Coprinellus micaceus</name>
    <name type="common">Glistening ink-cap mushroom</name>
    <name type="synonym">Coprinus micaceus</name>
    <dbReference type="NCBI Taxonomy" id="71717"/>
    <lineage>
        <taxon>Eukaryota</taxon>
        <taxon>Fungi</taxon>
        <taxon>Dikarya</taxon>
        <taxon>Basidiomycota</taxon>
        <taxon>Agaricomycotina</taxon>
        <taxon>Agaricomycetes</taxon>
        <taxon>Agaricomycetidae</taxon>
        <taxon>Agaricales</taxon>
        <taxon>Agaricineae</taxon>
        <taxon>Psathyrellaceae</taxon>
        <taxon>Coprinellus</taxon>
    </lineage>
</organism>
<dbReference type="Proteomes" id="UP000298030">
    <property type="component" value="Unassembled WGS sequence"/>
</dbReference>
<evidence type="ECO:0000259" key="2">
    <source>
        <dbReference type="PROSITE" id="PS50011"/>
    </source>
</evidence>
<feature type="compositionally biased region" description="Pro residues" evidence="1">
    <location>
        <begin position="63"/>
        <end position="74"/>
    </location>
</feature>